<dbReference type="InterPro" id="IPR027417">
    <property type="entry name" value="P-loop_NTPase"/>
</dbReference>
<dbReference type="PANTHER" id="PTHR46312">
    <property type="entry name" value="NACHT DOMAIN-CONTAINING PROTEIN"/>
    <property type="match status" value="1"/>
</dbReference>
<reference evidence="2" key="1">
    <citation type="submission" date="2021-10" db="EMBL/GenBank/DDBJ databases">
        <title>Tropical sea cucumber genome reveals ecological adaptation and Cuvierian tubules defense mechanism.</title>
        <authorList>
            <person name="Chen T."/>
        </authorList>
    </citation>
    <scope>NUCLEOTIDE SEQUENCE</scope>
    <source>
        <strain evidence="2">Nanhai2018</strain>
        <tissue evidence="2">Muscle</tissue>
    </source>
</reference>
<comment type="caution">
    <text evidence="2">The sequence shown here is derived from an EMBL/GenBank/DDBJ whole genome shotgun (WGS) entry which is preliminary data.</text>
</comment>
<dbReference type="Pfam" id="PF05729">
    <property type="entry name" value="NACHT"/>
    <property type="match status" value="1"/>
</dbReference>
<sequence length="677" mass="78260">MTGRLDQLRNYLKAAYRLLYEAIQPVPCLLGKIYCVNNVFVDGCIEVNNVPDRPPEALEDSPLNTHQSQNEQVKSYRDIFDDKTVSSKRVIMEGEPGYGKSLLALQAAYDWCEDGCLSSALKEVELLILLPLRLMKGITSIYEAIKLFILPLECTLTKLDIKQIMDCCTRIVIVLDGYNEYPDLNSNLNSDITEIIKGTMFSNYKIILCTRSGCIPRHLDPRTLRVRLTGFDAVLRERYINKTADGDTSAITNKMIQIVEQNPVMRDLWQNPFFFSMFVHMVDENTVMDKCTSVTRYFEYMIQCLYRNMRRKDNEMDGAVSLSHTADKRRLYKLAFQGLTEKEQMISWEKEYFRQKVGRACFNELIQVGILVEEFSLQTKVTTSLPVPGHVLQRNYVRFYHKLFAEWFAAHHLSGRNGSLFEFSLRKILRKVNPIHVQFLFRFACGLRPSSARKIIKYLRGTTSGDPCANLCFWEQTYGNMDILSTISDMCSRMVSFESGDSQLLQRSRIQLFKRAVENQIPITNVRICNCFHSIDLGKESLCLSSGLQLPRLETLRQLEIHFYYNTDLCERARDILDYVAKCAGLQKLIFSSHSIILLPQSIDDNGVLSILRRRSCIVEWEYLFRLLKYTRKLNTLSGKWKDDYLGEMPCGHFRQLVMKVNPPITKETSKADDCDH</sequence>
<keyword evidence="3" id="KW-1185">Reference proteome</keyword>
<dbReference type="InterPro" id="IPR007111">
    <property type="entry name" value="NACHT_NTPase"/>
</dbReference>
<dbReference type="SUPFAM" id="SSF52540">
    <property type="entry name" value="P-loop containing nucleoside triphosphate hydrolases"/>
    <property type="match status" value="1"/>
</dbReference>
<accession>A0A9Q1HLX3</accession>
<evidence type="ECO:0000259" key="1">
    <source>
        <dbReference type="Pfam" id="PF05729"/>
    </source>
</evidence>
<dbReference type="AlphaFoldDB" id="A0A9Q1HLX3"/>
<evidence type="ECO:0000313" key="3">
    <source>
        <dbReference type="Proteomes" id="UP001152320"/>
    </source>
</evidence>
<dbReference type="EMBL" id="JAIZAY010000001">
    <property type="protein sequence ID" value="KAJ8050323.1"/>
    <property type="molecule type" value="Genomic_DNA"/>
</dbReference>
<proteinExistence type="predicted"/>
<name>A0A9Q1HLX3_HOLLE</name>
<protein>
    <submittedName>
        <fullName evidence="2">NLR family CARD domain-containing protein 4</fullName>
    </submittedName>
</protein>
<dbReference type="Proteomes" id="UP001152320">
    <property type="component" value="Chromosome 1"/>
</dbReference>
<dbReference type="OrthoDB" id="120976at2759"/>
<dbReference type="PANTHER" id="PTHR46312:SF2">
    <property type="entry name" value="NUCLEOTIDE-BINDING OLIGOMERIZATION DOMAIN-CONTAINING PROTEIN 2-LIKE"/>
    <property type="match status" value="1"/>
</dbReference>
<evidence type="ECO:0000313" key="2">
    <source>
        <dbReference type="EMBL" id="KAJ8050323.1"/>
    </source>
</evidence>
<dbReference type="Gene3D" id="3.40.50.300">
    <property type="entry name" value="P-loop containing nucleotide triphosphate hydrolases"/>
    <property type="match status" value="1"/>
</dbReference>
<organism evidence="2 3">
    <name type="scientific">Holothuria leucospilota</name>
    <name type="common">Black long sea cucumber</name>
    <name type="synonym">Mertensiothuria leucospilota</name>
    <dbReference type="NCBI Taxonomy" id="206669"/>
    <lineage>
        <taxon>Eukaryota</taxon>
        <taxon>Metazoa</taxon>
        <taxon>Echinodermata</taxon>
        <taxon>Eleutherozoa</taxon>
        <taxon>Echinozoa</taxon>
        <taxon>Holothuroidea</taxon>
        <taxon>Aspidochirotacea</taxon>
        <taxon>Aspidochirotida</taxon>
        <taxon>Holothuriidae</taxon>
        <taxon>Holothuria</taxon>
    </lineage>
</organism>
<gene>
    <name evidence="2" type="ORF">HOLleu_03478</name>
</gene>
<feature type="domain" description="NACHT" evidence="1">
    <location>
        <begin position="89"/>
        <end position="243"/>
    </location>
</feature>